<keyword evidence="2" id="KW-1185">Reference proteome</keyword>
<comment type="caution">
    <text evidence="1">The sequence shown here is derived from an EMBL/GenBank/DDBJ whole genome shotgun (WGS) entry which is preliminary data.</text>
</comment>
<dbReference type="EMBL" id="BKAG01000031">
    <property type="protein sequence ID" value="GEP44552.1"/>
    <property type="molecule type" value="Genomic_DNA"/>
</dbReference>
<dbReference type="SUPFAM" id="SSF102588">
    <property type="entry name" value="LmbE-like"/>
    <property type="match status" value="1"/>
</dbReference>
<name>A0A512MCX1_9BACT</name>
<dbReference type="PANTHER" id="PTHR12993:SF30">
    <property type="entry name" value="N-ACETYL-ALPHA-D-GLUCOSAMINYL L-MALATE DEACETYLASE 1"/>
    <property type="match status" value="1"/>
</dbReference>
<dbReference type="Pfam" id="PF02585">
    <property type="entry name" value="PIG-L"/>
    <property type="match status" value="1"/>
</dbReference>
<protein>
    <recommendedName>
        <fullName evidence="3">LmbE family protein</fullName>
    </recommendedName>
</protein>
<dbReference type="InterPro" id="IPR003737">
    <property type="entry name" value="GlcNAc_PI_deacetylase-related"/>
</dbReference>
<dbReference type="InterPro" id="IPR024078">
    <property type="entry name" value="LmbE-like_dom_sf"/>
</dbReference>
<organism evidence="1 2">
    <name type="scientific">Brevifollis gellanilyticus</name>
    <dbReference type="NCBI Taxonomy" id="748831"/>
    <lineage>
        <taxon>Bacteria</taxon>
        <taxon>Pseudomonadati</taxon>
        <taxon>Verrucomicrobiota</taxon>
        <taxon>Verrucomicrobiia</taxon>
        <taxon>Verrucomicrobiales</taxon>
        <taxon>Verrucomicrobiaceae</taxon>
    </lineage>
</organism>
<gene>
    <name evidence="1" type="ORF">BGE01nite_38430</name>
</gene>
<dbReference type="Gene3D" id="3.40.50.10320">
    <property type="entry name" value="LmbE-like"/>
    <property type="match status" value="1"/>
</dbReference>
<sequence>MGQALVPDLPHQAFQGLDLWFIRHSDFVLPPMPSVLALFAHPDDIEFVAAGTMLQLQARGWDLHYMNMCTGNGGSVQMDGPTTTITRLEEGQEAARILGAAFYPPICDDLELMYNVHYLRQIASVVRAAKPSIVLTHSPADYMEDHQNACRLAVTAAFAHGIPNFVCDPPRDAFFHDVTVYHAMPHGLCDPLRHPIQADLYVNTTPVHDRKRDSLAAHVSQKHWLDVSQGMDSYLISMDESSKKVGKLSGSFEYAEGWRRHLHLGFSSQEIDPLRDALGSDVV</sequence>
<evidence type="ECO:0000313" key="1">
    <source>
        <dbReference type="EMBL" id="GEP44552.1"/>
    </source>
</evidence>
<evidence type="ECO:0000313" key="2">
    <source>
        <dbReference type="Proteomes" id="UP000321577"/>
    </source>
</evidence>
<dbReference type="AlphaFoldDB" id="A0A512MCX1"/>
<dbReference type="Proteomes" id="UP000321577">
    <property type="component" value="Unassembled WGS sequence"/>
</dbReference>
<evidence type="ECO:0008006" key="3">
    <source>
        <dbReference type="Google" id="ProtNLM"/>
    </source>
</evidence>
<dbReference type="GO" id="GO:0016811">
    <property type="term" value="F:hydrolase activity, acting on carbon-nitrogen (but not peptide) bonds, in linear amides"/>
    <property type="evidence" value="ECO:0007669"/>
    <property type="project" value="TreeGrafter"/>
</dbReference>
<proteinExistence type="predicted"/>
<dbReference type="PANTHER" id="PTHR12993">
    <property type="entry name" value="N-ACETYLGLUCOSAMINYL-PHOSPHATIDYLINOSITOL DE-N-ACETYLASE-RELATED"/>
    <property type="match status" value="1"/>
</dbReference>
<accession>A0A512MCX1</accession>
<reference evidence="1 2" key="1">
    <citation type="submission" date="2019-07" db="EMBL/GenBank/DDBJ databases">
        <title>Whole genome shotgun sequence of Brevifollis gellanilyticus NBRC 108608.</title>
        <authorList>
            <person name="Hosoyama A."/>
            <person name="Uohara A."/>
            <person name="Ohji S."/>
            <person name="Ichikawa N."/>
        </authorList>
    </citation>
    <scope>NUCLEOTIDE SEQUENCE [LARGE SCALE GENOMIC DNA]</scope>
    <source>
        <strain evidence="1 2">NBRC 108608</strain>
    </source>
</reference>